<dbReference type="RefSeq" id="WP_160332773.1">
    <property type="nucleotide sequence ID" value="NZ_WSRS01000034.1"/>
</dbReference>
<dbReference type="Proteomes" id="UP000461595">
    <property type="component" value="Unassembled WGS sequence"/>
</dbReference>
<dbReference type="EMBL" id="WSRS01000034">
    <property type="protein sequence ID" value="MVX58965.1"/>
    <property type="molecule type" value="Genomic_DNA"/>
</dbReference>
<gene>
    <name evidence="2" type="ORF">E5983_04800</name>
</gene>
<feature type="transmembrane region" description="Helical" evidence="1">
    <location>
        <begin position="62"/>
        <end position="80"/>
    </location>
</feature>
<evidence type="ECO:0000256" key="1">
    <source>
        <dbReference type="SAM" id="Phobius"/>
    </source>
</evidence>
<proteinExistence type="predicted"/>
<sequence length="83" mass="9479">MAGEKQGFIARKKAAFEEAVAIRKAIMKAERDYFASEGESDPRRLEAQKQRDKEFLQSLKKLGIGVIVFLVIYAMMRTVLGLW</sequence>
<reference evidence="2 3" key="1">
    <citation type="submission" date="2019-12" db="EMBL/GenBank/DDBJ databases">
        <title>Microbes associate with the intestines of laboratory mice.</title>
        <authorList>
            <person name="Navarre W."/>
            <person name="Wong E."/>
        </authorList>
    </citation>
    <scope>NUCLEOTIDE SEQUENCE [LARGE SCALE GENOMIC DNA]</scope>
    <source>
        <strain evidence="2 3">NM51_B2-22</strain>
    </source>
</reference>
<dbReference type="OrthoDB" id="2223237at2"/>
<organism evidence="2 3">
    <name type="scientific">Streptococcus danieliae</name>
    <dbReference type="NCBI Taxonomy" id="747656"/>
    <lineage>
        <taxon>Bacteria</taxon>
        <taxon>Bacillati</taxon>
        <taxon>Bacillota</taxon>
        <taxon>Bacilli</taxon>
        <taxon>Lactobacillales</taxon>
        <taxon>Streptococcaceae</taxon>
        <taxon>Streptococcus</taxon>
    </lineage>
</organism>
<evidence type="ECO:0000313" key="2">
    <source>
        <dbReference type="EMBL" id="MVX58965.1"/>
    </source>
</evidence>
<comment type="caution">
    <text evidence="2">The sequence shown here is derived from an EMBL/GenBank/DDBJ whole genome shotgun (WGS) entry which is preliminary data.</text>
</comment>
<dbReference type="AlphaFoldDB" id="A0A7X3G8A5"/>
<evidence type="ECO:0000313" key="3">
    <source>
        <dbReference type="Proteomes" id="UP000461595"/>
    </source>
</evidence>
<name>A0A7X3G8A5_9STRE</name>
<protein>
    <submittedName>
        <fullName evidence="2">Uncharacterized protein</fullName>
    </submittedName>
</protein>
<keyword evidence="1" id="KW-0472">Membrane</keyword>
<keyword evidence="1" id="KW-0812">Transmembrane</keyword>
<accession>A0A7X3G8A5</accession>
<keyword evidence="1" id="KW-1133">Transmembrane helix</keyword>